<evidence type="ECO:0000313" key="22">
    <source>
        <dbReference type="EnsemblMetazoa" id="CapteP228212"/>
    </source>
</evidence>
<evidence type="ECO:0000256" key="3">
    <source>
        <dbReference type="ARBA" id="ARBA00004584"/>
    </source>
</evidence>
<dbReference type="GO" id="GO:0003682">
    <property type="term" value="F:chromatin binding"/>
    <property type="evidence" value="ECO:0007669"/>
    <property type="project" value="TreeGrafter"/>
</dbReference>
<keyword evidence="6" id="KW-0808">Transferase</keyword>
<reference evidence="22" key="3">
    <citation type="submission" date="2015-06" db="UniProtKB">
        <authorList>
            <consortium name="EnsemblMetazoa"/>
        </authorList>
    </citation>
    <scope>IDENTIFICATION</scope>
</reference>
<evidence type="ECO:0000256" key="4">
    <source>
        <dbReference type="ARBA" id="ARBA00010107"/>
    </source>
</evidence>
<dbReference type="Pfam" id="PF01530">
    <property type="entry name" value="zf-C2HC"/>
    <property type="match status" value="1"/>
</dbReference>
<dbReference type="PROSITE" id="PS51726">
    <property type="entry name" value="MYST_HAT"/>
    <property type="match status" value="1"/>
</dbReference>
<feature type="domain" description="MYST-type HAT" evidence="20">
    <location>
        <begin position="269"/>
        <end position="544"/>
    </location>
</feature>
<evidence type="ECO:0000256" key="2">
    <source>
        <dbReference type="ARBA" id="ARBA00004514"/>
    </source>
</evidence>
<dbReference type="FunFam" id="3.40.630.30:FF:000001">
    <property type="entry name" value="Histone acetyltransferase"/>
    <property type="match status" value="1"/>
</dbReference>
<keyword evidence="8" id="KW-0479">Metal-binding</keyword>
<evidence type="ECO:0000256" key="16">
    <source>
        <dbReference type="ARBA" id="ARBA00023328"/>
    </source>
</evidence>
<feature type="compositionally biased region" description="Basic and acidic residues" evidence="19">
    <location>
        <begin position="76"/>
        <end position="93"/>
    </location>
</feature>
<dbReference type="EnsemblMetazoa" id="CapteT228212">
    <property type="protein sequence ID" value="CapteP228212"/>
    <property type="gene ID" value="CapteG228212"/>
</dbReference>
<evidence type="ECO:0000256" key="5">
    <source>
        <dbReference type="ARBA" id="ARBA00022490"/>
    </source>
</evidence>
<evidence type="ECO:0000259" key="20">
    <source>
        <dbReference type="PROSITE" id="PS51726"/>
    </source>
</evidence>
<keyword evidence="14" id="KW-0804">Transcription</keyword>
<evidence type="ECO:0000256" key="9">
    <source>
        <dbReference type="ARBA" id="ARBA00022771"/>
    </source>
</evidence>
<dbReference type="EMBL" id="KB304804">
    <property type="protein sequence ID" value="ELU01677.1"/>
    <property type="molecule type" value="Genomic_DNA"/>
</dbReference>
<dbReference type="GO" id="GO:0045815">
    <property type="term" value="P:transcription initiation-coupled chromatin remodeling"/>
    <property type="evidence" value="ECO:0007669"/>
    <property type="project" value="UniProtKB-ARBA"/>
</dbReference>
<dbReference type="PANTHER" id="PTHR10615">
    <property type="entry name" value="HISTONE ACETYLTRANSFERASE"/>
    <property type="match status" value="1"/>
</dbReference>
<reference evidence="23" key="1">
    <citation type="submission" date="2012-12" db="EMBL/GenBank/DDBJ databases">
        <authorList>
            <person name="Hellsten U."/>
            <person name="Grimwood J."/>
            <person name="Chapman J.A."/>
            <person name="Shapiro H."/>
            <person name="Aerts A."/>
            <person name="Otillar R.P."/>
            <person name="Terry A.Y."/>
            <person name="Boore J.L."/>
            <person name="Simakov O."/>
            <person name="Marletaz F."/>
            <person name="Cho S.-J."/>
            <person name="Edsinger-Gonzales E."/>
            <person name="Havlak P."/>
            <person name="Kuo D.-H."/>
            <person name="Larsson T."/>
            <person name="Lv J."/>
            <person name="Arendt D."/>
            <person name="Savage R."/>
            <person name="Osoegawa K."/>
            <person name="de Jong P."/>
            <person name="Lindberg D.R."/>
            <person name="Seaver E.C."/>
            <person name="Weisblat D.A."/>
            <person name="Putnam N.H."/>
            <person name="Grigoriev I.V."/>
            <person name="Rokhsar D.S."/>
        </authorList>
    </citation>
    <scope>NUCLEOTIDE SEQUENCE</scope>
    <source>
        <strain evidence="23">I ESC-2004</strain>
    </source>
</reference>
<dbReference type="InterPro" id="IPR016181">
    <property type="entry name" value="Acyl_CoA_acyltransferase"/>
</dbReference>
<keyword evidence="9" id="KW-0863">Zinc-finger</keyword>
<dbReference type="Gene3D" id="3.30.60.60">
    <property type="entry name" value="N-acetyl transferase-like"/>
    <property type="match status" value="1"/>
</dbReference>
<dbReference type="PANTHER" id="PTHR10615:SF161">
    <property type="entry name" value="HISTONE ACETYLTRANSFERASE KAT7"/>
    <property type="match status" value="1"/>
</dbReference>
<evidence type="ECO:0000256" key="7">
    <source>
        <dbReference type="ARBA" id="ARBA00022705"/>
    </source>
</evidence>
<evidence type="ECO:0000313" key="21">
    <source>
        <dbReference type="EMBL" id="ELU01677.1"/>
    </source>
</evidence>
<comment type="catalytic activity">
    <reaction evidence="18">
        <text>L-lysyl-[protein] + acetyl-CoA = N(6)-acetyl-L-lysyl-[protein] + CoA + H(+)</text>
        <dbReference type="Rhea" id="RHEA:45948"/>
        <dbReference type="Rhea" id="RHEA-COMP:9752"/>
        <dbReference type="Rhea" id="RHEA-COMP:10731"/>
        <dbReference type="ChEBI" id="CHEBI:15378"/>
        <dbReference type="ChEBI" id="CHEBI:29969"/>
        <dbReference type="ChEBI" id="CHEBI:57287"/>
        <dbReference type="ChEBI" id="CHEBI:57288"/>
        <dbReference type="ChEBI" id="CHEBI:61930"/>
        <dbReference type="EC" id="2.3.1.48"/>
    </reaction>
</comment>
<dbReference type="SUPFAM" id="SSF55729">
    <property type="entry name" value="Acyl-CoA N-acyltransferases (Nat)"/>
    <property type="match status" value="1"/>
</dbReference>
<gene>
    <name evidence="21" type="ORF">CAPTEDRAFT_228212</name>
</gene>
<comment type="subcellular location">
    <subcellularLocation>
        <location evidence="3">Chromosome</location>
        <location evidence="3">Centromere</location>
    </subcellularLocation>
    <subcellularLocation>
        <location evidence="2">Cytoplasm</location>
        <location evidence="2">Cytosol</location>
    </subcellularLocation>
    <subcellularLocation>
        <location evidence="1 18">Nucleus</location>
    </subcellularLocation>
</comment>
<dbReference type="STRING" id="283909.R7UEH9"/>
<dbReference type="FunCoup" id="R7UEH9">
    <property type="interactions" value="1972"/>
</dbReference>
<dbReference type="InterPro" id="IPR002717">
    <property type="entry name" value="HAT_MYST-type"/>
</dbReference>
<sequence length="547" mass="62956">MPKRKRSSADSEVVCDNLDEDSNEGTGRRSTRSSSAVAPESEKASPGKQKKVEPEPETPRVTRGKGKSAGKGKASGKSDFKEKVEEKVEEKHASPPLASFILERRAARVVAEVSMKYSADPAVRCPMPGCDSKGHITGRHETHRTISACPLYHNLTAEECKAKQHDREAIELKKSQEQATEKLNLRRQAATIEQKERRAQISKLRSRKVVGPEVIEQHSEHQKKHGRSREPMLTGLTTEYDMQLFREAQAKACEEIKYEMAKHYELSDKQEYRIKKLELGHFEMDTWYASPYPEEYARLPKLYICEFCLKYMKTSIIARRHAAKCVWRHPPGDEIYRKGNISFFEVDGKKNKIYCQNLCLLAKLFLDHKTLYYDVEPFLFYIMTEADQYGCHMVGYFSKEKQSFLNYNVSCILTLPQHMRKGYGKMLIDFSYLLSKAEEKVGSPERPLSDLGLLSYRSYWKDVLLDFLHNYKGRDISIKDLSTETAINANDIVSTLQALGMLKYWKGRHLVLKRQDLIDDHLKKKNNKKPGHKVIDPLSLKWTPPVK</sequence>
<name>R7UEH9_CAPTE</name>
<evidence type="ECO:0000256" key="15">
    <source>
        <dbReference type="ARBA" id="ARBA00023242"/>
    </source>
</evidence>
<protein>
    <recommendedName>
        <fullName evidence="18">Histone acetyltransferase</fullName>
        <ecNumber evidence="18">2.3.1.48</ecNumber>
    </recommendedName>
</protein>
<evidence type="ECO:0000256" key="13">
    <source>
        <dbReference type="ARBA" id="ARBA00023015"/>
    </source>
</evidence>
<dbReference type="InterPro" id="IPR002515">
    <property type="entry name" value="Znf_C2H2C"/>
</dbReference>
<keyword evidence="12" id="KW-0007">Acetylation</keyword>
<evidence type="ECO:0000256" key="1">
    <source>
        <dbReference type="ARBA" id="ARBA00004123"/>
    </source>
</evidence>
<evidence type="ECO:0000256" key="12">
    <source>
        <dbReference type="ARBA" id="ARBA00022990"/>
    </source>
</evidence>
<proteinExistence type="inferred from homology"/>
<feature type="compositionally biased region" description="Basic and acidic residues" evidence="19">
    <location>
        <begin position="40"/>
        <end position="60"/>
    </location>
</feature>
<evidence type="ECO:0000313" key="23">
    <source>
        <dbReference type="Proteomes" id="UP000014760"/>
    </source>
</evidence>
<dbReference type="GO" id="GO:0005829">
    <property type="term" value="C:cytosol"/>
    <property type="evidence" value="ECO:0007669"/>
    <property type="project" value="UniProtKB-SubCell"/>
</dbReference>
<evidence type="ECO:0000256" key="14">
    <source>
        <dbReference type="ARBA" id="ARBA00023163"/>
    </source>
</evidence>
<evidence type="ECO:0000256" key="8">
    <source>
        <dbReference type="ARBA" id="ARBA00022723"/>
    </source>
</evidence>
<dbReference type="FunFam" id="1.10.10.10:FF:000092">
    <property type="entry name" value="Histone acetyltransferase"/>
    <property type="match status" value="1"/>
</dbReference>
<dbReference type="SUPFAM" id="SSF103637">
    <property type="entry name" value="CCHHC domain"/>
    <property type="match status" value="1"/>
</dbReference>
<keyword evidence="13" id="KW-0805">Transcription regulation</keyword>
<reference evidence="21 23" key="2">
    <citation type="journal article" date="2013" name="Nature">
        <title>Insights into bilaterian evolution from three spiralian genomes.</title>
        <authorList>
            <person name="Simakov O."/>
            <person name="Marletaz F."/>
            <person name="Cho S.J."/>
            <person name="Edsinger-Gonzales E."/>
            <person name="Havlak P."/>
            <person name="Hellsten U."/>
            <person name="Kuo D.H."/>
            <person name="Larsson T."/>
            <person name="Lv J."/>
            <person name="Arendt D."/>
            <person name="Savage R."/>
            <person name="Osoegawa K."/>
            <person name="de Jong P."/>
            <person name="Grimwood J."/>
            <person name="Chapman J.A."/>
            <person name="Shapiro H."/>
            <person name="Aerts A."/>
            <person name="Otillar R.P."/>
            <person name="Terry A.Y."/>
            <person name="Boore J.L."/>
            <person name="Grigoriev I.V."/>
            <person name="Lindberg D.R."/>
            <person name="Seaver E.C."/>
            <person name="Weisblat D.A."/>
            <person name="Putnam N.H."/>
            <person name="Rokhsar D.S."/>
        </authorList>
    </citation>
    <scope>NUCLEOTIDE SEQUENCE</scope>
    <source>
        <strain evidence="21 23">I ESC-2004</strain>
    </source>
</reference>
<dbReference type="EMBL" id="AMQN01009160">
    <property type="status" value="NOT_ANNOTATED_CDS"/>
    <property type="molecule type" value="Genomic_DNA"/>
</dbReference>
<evidence type="ECO:0000256" key="18">
    <source>
        <dbReference type="RuleBase" id="RU361211"/>
    </source>
</evidence>
<organism evidence="21">
    <name type="scientific">Capitella teleta</name>
    <name type="common">Polychaete worm</name>
    <dbReference type="NCBI Taxonomy" id="283909"/>
    <lineage>
        <taxon>Eukaryota</taxon>
        <taxon>Metazoa</taxon>
        <taxon>Spiralia</taxon>
        <taxon>Lophotrochozoa</taxon>
        <taxon>Annelida</taxon>
        <taxon>Polychaeta</taxon>
        <taxon>Sedentaria</taxon>
        <taxon>Scolecida</taxon>
        <taxon>Capitellidae</taxon>
        <taxon>Capitella</taxon>
    </lineage>
</organism>
<dbReference type="GO" id="GO:0010485">
    <property type="term" value="F:histone H4 acetyltransferase activity"/>
    <property type="evidence" value="ECO:0007669"/>
    <property type="project" value="TreeGrafter"/>
</dbReference>
<dbReference type="FunFam" id="3.30.60.60:FF:000001">
    <property type="entry name" value="Histone acetyltransferase"/>
    <property type="match status" value="1"/>
</dbReference>
<dbReference type="AlphaFoldDB" id="R7UEH9"/>
<evidence type="ECO:0000256" key="11">
    <source>
        <dbReference type="ARBA" id="ARBA00022853"/>
    </source>
</evidence>
<dbReference type="Pfam" id="PF01853">
    <property type="entry name" value="MOZ_SAS"/>
    <property type="match status" value="1"/>
</dbReference>
<dbReference type="GO" id="GO:1902035">
    <property type="term" value="P:positive regulation of hematopoietic stem cell proliferation"/>
    <property type="evidence" value="ECO:0007669"/>
    <property type="project" value="UniProtKB-ARBA"/>
</dbReference>
<dbReference type="HOGENOM" id="CLU_011815_6_0_1"/>
<evidence type="ECO:0000256" key="6">
    <source>
        <dbReference type="ARBA" id="ARBA00022679"/>
    </source>
</evidence>
<dbReference type="PROSITE" id="PS51802">
    <property type="entry name" value="ZF_CCHHC"/>
    <property type="match status" value="1"/>
</dbReference>
<dbReference type="Gene3D" id="4.10.320.30">
    <property type="match status" value="1"/>
</dbReference>
<dbReference type="OMA" id="EIGRYEM"/>
<accession>R7UEH9</accession>
<dbReference type="Proteomes" id="UP000014760">
    <property type="component" value="Unassembled WGS sequence"/>
</dbReference>
<keyword evidence="23" id="KW-1185">Reference proteome</keyword>
<dbReference type="GO" id="GO:0006357">
    <property type="term" value="P:regulation of transcription by RNA polymerase II"/>
    <property type="evidence" value="ECO:0007669"/>
    <property type="project" value="TreeGrafter"/>
</dbReference>
<keyword evidence="5" id="KW-0963">Cytoplasm</keyword>
<dbReference type="InterPro" id="IPR036060">
    <property type="entry name" value="Znf_C2H2C_sf"/>
</dbReference>
<keyword evidence="10" id="KW-0862">Zinc</keyword>
<comment type="similarity">
    <text evidence="4 18">Belongs to the MYST (SAS/MOZ) family.</text>
</comment>
<dbReference type="InterPro" id="IPR040706">
    <property type="entry name" value="Zf-MYST"/>
</dbReference>
<dbReference type="EC" id="2.3.1.48" evidence="18"/>
<keyword evidence="15 18" id="KW-0539">Nucleus</keyword>
<keyword evidence="11" id="KW-0156">Chromatin regulator</keyword>
<dbReference type="Gene3D" id="1.10.10.10">
    <property type="entry name" value="Winged helix-like DNA-binding domain superfamily/Winged helix DNA-binding domain"/>
    <property type="match status" value="1"/>
</dbReference>
<evidence type="ECO:0000256" key="19">
    <source>
        <dbReference type="SAM" id="MobiDB-lite"/>
    </source>
</evidence>
<dbReference type="InterPro" id="IPR050603">
    <property type="entry name" value="MYST_HAT"/>
</dbReference>
<evidence type="ECO:0000256" key="10">
    <source>
        <dbReference type="ARBA" id="ARBA00022833"/>
    </source>
</evidence>
<dbReference type="GO" id="GO:0003712">
    <property type="term" value="F:transcription coregulator activity"/>
    <property type="evidence" value="ECO:0007669"/>
    <property type="project" value="TreeGrafter"/>
</dbReference>
<dbReference type="GO" id="GO:0008270">
    <property type="term" value="F:zinc ion binding"/>
    <property type="evidence" value="ECO:0007669"/>
    <property type="project" value="UniProtKB-KW"/>
</dbReference>
<evidence type="ECO:0000256" key="17">
    <source>
        <dbReference type="PIRSR" id="PIRSR602717-51"/>
    </source>
</evidence>
<dbReference type="Gene3D" id="3.40.630.30">
    <property type="match status" value="1"/>
</dbReference>
<dbReference type="GO" id="GO:0010484">
    <property type="term" value="F:histone H3 acetyltransferase activity"/>
    <property type="evidence" value="ECO:0007669"/>
    <property type="project" value="TreeGrafter"/>
</dbReference>
<dbReference type="GO" id="GO:0000775">
    <property type="term" value="C:chromosome, centromeric region"/>
    <property type="evidence" value="ECO:0007669"/>
    <property type="project" value="UniProtKB-SubCell"/>
</dbReference>
<dbReference type="Pfam" id="PF17772">
    <property type="entry name" value="zf-MYST"/>
    <property type="match status" value="1"/>
</dbReference>
<keyword evidence="16" id="KW-0137">Centromere</keyword>
<feature type="region of interest" description="Disordered" evidence="19">
    <location>
        <begin position="1"/>
        <end position="93"/>
    </location>
</feature>
<dbReference type="OrthoDB" id="787137at2759"/>
<keyword evidence="7" id="KW-0235">DNA replication</keyword>
<dbReference type="GO" id="GO:0006260">
    <property type="term" value="P:DNA replication"/>
    <property type="evidence" value="ECO:0007669"/>
    <property type="project" value="UniProtKB-KW"/>
</dbReference>
<feature type="active site" description="Proton donor/acceptor" evidence="17">
    <location>
        <position position="445"/>
    </location>
</feature>
<dbReference type="GO" id="GO:0036409">
    <property type="term" value="C:histone H3-K14 acetyltransferase complex"/>
    <property type="evidence" value="ECO:0007669"/>
    <property type="project" value="TreeGrafter"/>
</dbReference>
<dbReference type="InterPro" id="IPR036388">
    <property type="entry name" value="WH-like_DNA-bd_sf"/>
</dbReference>